<dbReference type="RefSeq" id="XP_001481944.1">
    <property type="nucleotide sequence ID" value="XM_001481894.1"/>
</dbReference>
<dbReference type="GeneID" id="5123792"/>
<dbReference type="Gene3D" id="3.30.530.20">
    <property type="match status" value="1"/>
</dbReference>
<dbReference type="OrthoDB" id="6423603at2759"/>
<evidence type="ECO:0000313" key="2">
    <source>
        <dbReference type="EMBL" id="EDK41609.1"/>
    </source>
</evidence>
<dbReference type="InterPro" id="IPR024500">
    <property type="entry name" value="DUF3074"/>
</dbReference>
<dbReference type="KEGG" id="pgu:PGUG_05707"/>
<evidence type="ECO:0000259" key="1">
    <source>
        <dbReference type="Pfam" id="PF11274"/>
    </source>
</evidence>
<dbReference type="eggNOG" id="ENOG502QTT5">
    <property type="taxonomic scope" value="Eukaryota"/>
</dbReference>
<dbReference type="SUPFAM" id="SSF55961">
    <property type="entry name" value="Bet v1-like"/>
    <property type="match status" value="1"/>
</dbReference>
<dbReference type="STRING" id="294746.A5DR06"/>
<dbReference type="InParanoid" id="A5DR06"/>
<name>A5DR06_PICGU</name>
<protein>
    <recommendedName>
        <fullName evidence="1">DUF3074 domain-containing protein</fullName>
    </recommendedName>
</protein>
<reference evidence="2 3" key="1">
    <citation type="journal article" date="2009" name="Nature">
        <title>Evolution of pathogenicity and sexual reproduction in eight Candida genomes.</title>
        <authorList>
            <person name="Butler G."/>
            <person name="Rasmussen M.D."/>
            <person name="Lin M.F."/>
            <person name="Santos M.A."/>
            <person name="Sakthikumar S."/>
            <person name="Munro C.A."/>
            <person name="Rheinbay E."/>
            <person name="Grabherr M."/>
            <person name="Forche A."/>
            <person name="Reedy J.L."/>
            <person name="Agrafioti I."/>
            <person name="Arnaud M.B."/>
            <person name="Bates S."/>
            <person name="Brown A.J."/>
            <person name="Brunke S."/>
            <person name="Costanzo M.C."/>
            <person name="Fitzpatrick D.A."/>
            <person name="de Groot P.W."/>
            <person name="Harris D."/>
            <person name="Hoyer L.L."/>
            <person name="Hube B."/>
            <person name="Klis F.M."/>
            <person name="Kodira C."/>
            <person name="Lennard N."/>
            <person name="Logue M.E."/>
            <person name="Martin R."/>
            <person name="Neiman A.M."/>
            <person name="Nikolaou E."/>
            <person name="Quail M.A."/>
            <person name="Quinn J."/>
            <person name="Santos M.C."/>
            <person name="Schmitzberger F.F."/>
            <person name="Sherlock G."/>
            <person name="Shah P."/>
            <person name="Silverstein K.A."/>
            <person name="Skrzypek M.S."/>
            <person name="Soll D."/>
            <person name="Staggs R."/>
            <person name="Stansfield I."/>
            <person name="Stumpf M.P."/>
            <person name="Sudbery P.E."/>
            <person name="Srikantha T."/>
            <person name="Zeng Q."/>
            <person name="Berman J."/>
            <person name="Berriman M."/>
            <person name="Heitman J."/>
            <person name="Gow N.A."/>
            <person name="Lorenz M.C."/>
            <person name="Birren B.W."/>
            <person name="Kellis M."/>
            <person name="Cuomo C.A."/>
        </authorList>
    </citation>
    <scope>NUCLEOTIDE SEQUENCE [LARGE SCALE GENOMIC DNA]</scope>
    <source>
        <strain evidence="3">ATCC 6260 / CBS 566 / DSM 6381 / JCM 1539 / NBRC 10279 / NRRL Y-324</strain>
    </source>
</reference>
<evidence type="ECO:0000313" key="3">
    <source>
        <dbReference type="Proteomes" id="UP000001997"/>
    </source>
</evidence>
<dbReference type="CDD" id="cd08864">
    <property type="entry name" value="SRPBCC_DUF3074"/>
    <property type="match status" value="1"/>
</dbReference>
<dbReference type="EMBL" id="CH408162">
    <property type="protein sequence ID" value="EDK41609.1"/>
    <property type="molecule type" value="Genomic_DNA"/>
</dbReference>
<dbReference type="Pfam" id="PF11274">
    <property type="entry name" value="DUF3074"/>
    <property type="match status" value="1"/>
</dbReference>
<dbReference type="PANTHER" id="PTHR40370">
    <property type="entry name" value="EXPRESSED PROTEIN"/>
    <property type="match status" value="1"/>
</dbReference>
<proteinExistence type="predicted"/>
<gene>
    <name evidence="2" type="ORF">PGUG_05707</name>
</gene>
<dbReference type="Proteomes" id="UP000001997">
    <property type="component" value="Unassembled WGS sequence"/>
</dbReference>
<dbReference type="AlphaFoldDB" id="A5DR06"/>
<dbReference type="HOGENOM" id="CLU_078586_1_0_1"/>
<keyword evidence="3" id="KW-1185">Reference proteome</keyword>
<accession>A5DR06</accession>
<dbReference type="VEuPathDB" id="FungiDB:PGUG_05707"/>
<sequence>MNSTPLKSFDHLDSGDLVAESKQIIDSVTTWKKSKLYNYDLVSGKKVAVQTYTKTINNDYWCARNSSLEELKDEKKQVYQNLLKYIVGSSVDQNKTHTEYETKYVDEIYDYKLETVSLKNSDENAITYKGQMYYKFQFPLQRRIFHELVHIVKAKDDSEAYVITLALDPSLFANKEPSFVPARYTSIEKIAYDEDTNKLVWSMATCSSPGGSVPDWMTKMGLPPAVAKDVPHFLNWVASGNV</sequence>
<organism evidence="2 3">
    <name type="scientific">Meyerozyma guilliermondii (strain ATCC 6260 / CBS 566 / DSM 6381 / JCM 1539 / NBRC 10279 / NRRL Y-324)</name>
    <name type="common">Yeast</name>
    <name type="synonym">Candida guilliermondii</name>
    <dbReference type="NCBI Taxonomy" id="294746"/>
    <lineage>
        <taxon>Eukaryota</taxon>
        <taxon>Fungi</taxon>
        <taxon>Dikarya</taxon>
        <taxon>Ascomycota</taxon>
        <taxon>Saccharomycotina</taxon>
        <taxon>Pichiomycetes</taxon>
        <taxon>Debaryomycetaceae</taxon>
        <taxon>Meyerozyma</taxon>
    </lineage>
</organism>
<dbReference type="PANTHER" id="PTHR40370:SF1">
    <property type="entry name" value="DUF3074 DOMAIN-CONTAINING PROTEIN"/>
    <property type="match status" value="1"/>
</dbReference>
<feature type="domain" description="DUF3074" evidence="1">
    <location>
        <begin position="61"/>
        <end position="237"/>
    </location>
</feature>
<dbReference type="OMA" id="KWIMATT"/>
<dbReference type="InterPro" id="IPR023393">
    <property type="entry name" value="START-like_dom_sf"/>
</dbReference>